<accession>A0A2U8UUF4</accession>
<reference evidence="2" key="1">
    <citation type="submission" date="2018-04" db="EMBL/GenBank/DDBJ databases">
        <authorList>
            <person name="Go L.Y."/>
            <person name="Mitchell J.A."/>
        </authorList>
    </citation>
    <scope>NUCLEOTIDE SEQUENCE [LARGE SCALE GENOMIC DNA]</scope>
</reference>
<organism evidence="1 2">
    <name type="scientific">Microbacterium phage Hendrix</name>
    <dbReference type="NCBI Taxonomy" id="2182341"/>
    <lineage>
        <taxon>Viruses</taxon>
        <taxon>Duplodnaviria</taxon>
        <taxon>Heunggongvirae</taxon>
        <taxon>Uroviricota</taxon>
        <taxon>Caudoviricetes</taxon>
        <taxon>Rogerhendrixvirus</taxon>
        <taxon>Rogerhendrixvirus hendrix</taxon>
    </lineage>
</organism>
<dbReference type="RefSeq" id="YP_009802072.1">
    <property type="nucleotide sequence ID" value="NC_047977.1"/>
</dbReference>
<protein>
    <submittedName>
        <fullName evidence="1">Uncharacterized protein</fullName>
    </submittedName>
</protein>
<name>A0A2U8UUF4_9CAUD</name>
<dbReference type="KEGG" id="vg:54992600"/>
<dbReference type="EMBL" id="MH183162">
    <property type="protein sequence ID" value="AWN07804.1"/>
    <property type="molecule type" value="Genomic_DNA"/>
</dbReference>
<proteinExistence type="predicted"/>
<dbReference type="Proteomes" id="UP000247284">
    <property type="component" value="Segment"/>
</dbReference>
<gene>
    <name evidence="1" type="primary">133</name>
    <name evidence="1" type="ORF">PBI_HENDRIX_133</name>
</gene>
<evidence type="ECO:0000313" key="1">
    <source>
        <dbReference type="EMBL" id="AWN07804.1"/>
    </source>
</evidence>
<dbReference type="GeneID" id="54992600"/>
<sequence length="131" mass="14114">MTDYLLDGVIAIEGRASEDGRVLENGGLTWTVPIPIRLFGTEQPIPVGSIVEIERDGDMIRARGVISVEVLDENYTGLAATLDGVQVAAGAEFSVMSGRLREVVIVHRDNRVWPEAEATFTAFGEEPEGAS</sequence>
<keyword evidence="2" id="KW-1185">Reference proteome</keyword>
<evidence type="ECO:0000313" key="2">
    <source>
        <dbReference type="Proteomes" id="UP000247284"/>
    </source>
</evidence>